<evidence type="ECO:0000256" key="4">
    <source>
        <dbReference type="ARBA" id="ARBA00023242"/>
    </source>
</evidence>
<evidence type="ECO:0000256" key="5">
    <source>
        <dbReference type="PROSITE-ProRule" id="PRU00023"/>
    </source>
</evidence>
<keyword evidence="5" id="KW-0040">ANK repeat</keyword>
<dbReference type="Proteomes" id="UP000274429">
    <property type="component" value="Unassembled WGS sequence"/>
</dbReference>
<feature type="repeat" description="ANK" evidence="5">
    <location>
        <begin position="574"/>
        <end position="607"/>
    </location>
</feature>
<dbReference type="PANTHER" id="PTHR46358">
    <property type="entry name" value="TONSOKU-LIKE PROTEIN"/>
    <property type="match status" value="1"/>
</dbReference>
<dbReference type="Gene3D" id="3.10.20.90">
    <property type="entry name" value="Phosphatidylinositol 3-kinase Catalytic Subunit, Chain A, domain 1"/>
    <property type="match status" value="1"/>
</dbReference>
<reference evidence="9" key="1">
    <citation type="submission" date="2016-04" db="UniProtKB">
        <authorList>
            <consortium name="WormBaseParasite"/>
        </authorList>
    </citation>
    <scope>IDENTIFICATION</scope>
</reference>
<evidence type="ECO:0000256" key="2">
    <source>
        <dbReference type="ARBA" id="ARBA00022614"/>
    </source>
</evidence>
<dbReference type="Gene3D" id="1.25.40.20">
    <property type="entry name" value="Ankyrin repeat-containing domain"/>
    <property type="match status" value="1"/>
</dbReference>
<dbReference type="GO" id="GO:0031297">
    <property type="term" value="P:replication fork processing"/>
    <property type="evidence" value="ECO:0007669"/>
    <property type="project" value="TreeGrafter"/>
</dbReference>
<dbReference type="GO" id="GO:0043596">
    <property type="term" value="C:nuclear replication fork"/>
    <property type="evidence" value="ECO:0007669"/>
    <property type="project" value="TreeGrafter"/>
</dbReference>
<evidence type="ECO:0000256" key="1">
    <source>
        <dbReference type="ARBA" id="ARBA00004123"/>
    </source>
</evidence>
<dbReference type="STRING" id="6205.A0A0R3WIH1"/>
<evidence type="ECO:0000313" key="8">
    <source>
        <dbReference type="Proteomes" id="UP000274429"/>
    </source>
</evidence>
<feature type="repeat" description="ANK" evidence="5">
    <location>
        <begin position="608"/>
        <end position="640"/>
    </location>
</feature>
<name>A0A0R3WIH1_HYDTA</name>
<dbReference type="OrthoDB" id="5806726at2759"/>
<keyword evidence="3" id="KW-0677">Repeat</keyword>
<dbReference type="InterPro" id="IPR036770">
    <property type="entry name" value="Ankyrin_rpt-contain_sf"/>
</dbReference>
<feature type="region of interest" description="Disordered" evidence="6">
    <location>
        <begin position="904"/>
        <end position="936"/>
    </location>
</feature>
<feature type="region of interest" description="Disordered" evidence="6">
    <location>
        <begin position="816"/>
        <end position="839"/>
    </location>
</feature>
<dbReference type="InterPro" id="IPR002110">
    <property type="entry name" value="Ankyrin_rpt"/>
</dbReference>
<dbReference type="PROSITE" id="PS50088">
    <property type="entry name" value="ANK_REPEAT"/>
    <property type="match status" value="2"/>
</dbReference>
<comment type="subcellular location">
    <subcellularLocation>
        <location evidence="1">Nucleus</location>
    </subcellularLocation>
</comment>
<dbReference type="PANTHER" id="PTHR46358:SF1">
    <property type="entry name" value="TONSOKU-LIKE PROTEIN"/>
    <property type="match status" value="1"/>
</dbReference>
<dbReference type="Gene3D" id="1.25.40.10">
    <property type="entry name" value="Tetratricopeptide repeat domain"/>
    <property type="match status" value="1"/>
</dbReference>
<dbReference type="InterPro" id="IPR019734">
    <property type="entry name" value="TPR_rpt"/>
</dbReference>
<dbReference type="Pfam" id="PF12796">
    <property type="entry name" value="Ank_2"/>
    <property type="match status" value="1"/>
</dbReference>
<evidence type="ECO:0000313" key="9">
    <source>
        <dbReference type="WBParaSite" id="TTAC_0000039601-mRNA-1"/>
    </source>
</evidence>
<dbReference type="SMART" id="SM00028">
    <property type="entry name" value="TPR"/>
    <property type="match status" value="4"/>
</dbReference>
<evidence type="ECO:0000256" key="6">
    <source>
        <dbReference type="SAM" id="MobiDB-lite"/>
    </source>
</evidence>
<dbReference type="GO" id="GO:0000724">
    <property type="term" value="P:double-strand break repair via homologous recombination"/>
    <property type="evidence" value="ECO:0007669"/>
    <property type="project" value="TreeGrafter"/>
</dbReference>
<gene>
    <name evidence="7" type="ORF">TTAC_LOCUS397</name>
</gene>
<dbReference type="SUPFAM" id="SSF48452">
    <property type="entry name" value="TPR-like"/>
    <property type="match status" value="1"/>
</dbReference>
<dbReference type="InterPro" id="IPR052311">
    <property type="entry name" value="MMS22L-TONSL_complex_comp"/>
</dbReference>
<dbReference type="WBParaSite" id="TTAC_0000039601-mRNA-1">
    <property type="protein sequence ID" value="TTAC_0000039601-mRNA-1"/>
    <property type="gene ID" value="TTAC_0000039601"/>
</dbReference>
<proteinExistence type="predicted"/>
<organism evidence="9">
    <name type="scientific">Hydatigena taeniaeformis</name>
    <name type="common">Feline tapeworm</name>
    <name type="synonym">Taenia taeniaeformis</name>
    <dbReference type="NCBI Taxonomy" id="6205"/>
    <lineage>
        <taxon>Eukaryota</taxon>
        <taxon>Metazoa</taxon>
        <taxon>Spiralia</taxon>
        <taxon>Lophotrochozoa</taxon>
        <taxon>Platyhelminthes</taxon>
        <taxon>Cestoda</taxon>
        <taxon>Eucestoda</taxon>
        <taxon>Cyclophyllidea</taxon>
        <taxon>Taeniidae</taxon>
        <taxon>Hydatigera</taxon>
    </lineage>
</organism>
<keyword evidence="4" id="KW-0539">Nucleus</keyword>
<feature type="compositionally biased region" description="Polar residues" evidence="6">
    <location>
        <begin position="491"/>
        <end position="503"/>
    </location>
</feature>
<feature type="region of interest" description="Disordered" evidence="6">
    <location>
        <begin position="491"/>
        <end position="521"/>
    </location>
</feature>
<dbReference type="PROSITE" id="PS50297">
    <property type="entry name" value="ANK_REP_REGION"/>
    <property type="match status" value="2"/>
</dbReference>
<dbReference type="InterPro" id="IPR011990">
    <property type="entry name" value="TPR-like_helical_dom_sf"/>
</dbReference>
<evidence type="ECO:0000313" key="7">
    <source>
        <dbReference type="EMBL" id="VDM16384.1"/>
    </source>
</evidence>
<dbReference type="SMART" id="SM00248">
    <property type="entry name" value="ANK"/>
    <property type="match status" value="3"/>
</dbReference>
<keyword evidence="2" id="KW-0433">Leucine-rich repeat</keyword>
<protein>
    <submittedName>
        <fullName evidence="9">ANK_REP_REGION domain-containing protein</fullName>
    </submittedName>
</protein>
<accession>A0A0R3WIH1</accession>
<reference evidence="7 8" key="2">
    <citation type="submission" date="2018-11" db="EMBL/GenBank/DDBJ databases">
        <authorList>
            <consortium name="Pathogen Informatics"/>
        </authorList>
    </citation>
    <scope>NUCLEOTIDE SEQUENCE [LARGE SCALE GENOMIC DNA]</scope>
</reference>
<evidence type="ECO:0000256" key="3">
    <source>
        <dbReference type="ARBA" id="ARBA00022737"/>
    </source>
</evidence>
<sequence length="1500" mass="164795">METVITEGAFCLNMGLCDFALFYVELLQQQRSAKTLREQINATLSLAIFYFDQNSYSAAIDEYKSLLSLYKSSASSEKVQLAIIHRSIAECYLELGDFNEAIQHSSLFLEISKEANDILEQQRAFVTIARCFQCRADSIFNGDIARRSLLAAKQALSNSIKIVAQLTDLTSSQLAEIKAVSLLNLGHVFRSCGDFESARSKFDHQTLKFYAVQGCLDKESKTLRRNLEELLAQLYVGRGEYRTAAKVYRQLSRADPESGLNFKHLCGKCLQLETTTTRAQFSPCDAVEEMHQLSKFYERLGDILSTMDLHGPAYRCYQQMMLWAEAAFSNQRQDVCGSEYAQRLAALAEQVDSGLVSTAEACASLGAFAICAHFYRREILFNLSLTEYSLPNTSRLSSEELAQSWLSLSRALIQAPKNTPSEFPISECLNLPGSETPEEALKSALSKAKASESLAVVSDCLDELVEYYKSCGKEAQAKLYLDELGVLTSSSKSQPCRPPSSNCPARFRSRNKGNESGVDMDMDTQSESIDEAIEVLSSDSDVEKCVNIANGASDLIESPGKRRNRAICLKTNLKGESPLHVAVINGNLEHVSKLIEVMAHPINIRDGAGWLPIHEAAFHDHADIALYLLDKGADLDDTGCQEDLSTPLFEAIHGGGLKTAITLVNRGANLWHVYDYVLGLSIYLMSFNLSRNREGETLLDLLNDWQPKKRAFGGLESQKTLFKQLLDTVKEKLGDSYEKWCSYRPPKSTSTIPTQISESVIIVDDEEDEEDDIAIMNAESAPATKLKKSAVSRRQVISSDSDEEENRVLATMSRKKMESRSIRSKPFQSGRFFDSPPKGAFTKPDCKSAAINDYRNAIKAVGSSAVRHDEESFTASGCVGSRKRSTTSLGAVFTSFNDRWLEEDEQGTKRKRKKGKDLPSPLPSHESPSLHKTSSTGYGIQSLRGIFFHSVGILRVDSSMVTCGLFLLSSWGVIWCTVKVTFSDISLLLPVDSQSRTVKWLADEAYRRRHLLLDQEASASEACHIRIRTSDGALLLPTDLLCTVLPAATGPHSTTPELMAEVFKPSKSRQVFSGVSLSGEIHFNFSFASVVDLESNQFLLLKGNLLSSKDLLPECPSDKPALLSAFEKVLTPHLAELSVMENFLTLEGVLALLSLGLNDYNPLFSQLNNTATTTGASTSNAIVPLSVLPSWLAPDGVVLVSDVPTITAAPLLSRLLVLCPRLTCLQLVGCGVTPALWELATMSCFGNTEILSCQSSESPPSSSAFANLTELDVSLNPLSSRLISTDEDFLLDLLTPPEKKGRPNFSSLRVLRLRGGLASAVEKCMSAELFMGENVLSAQSWMLCETTSRDIDSRPSGNAFIACLARFLDSIAGSAEYNTYLTAMRRERLFAKACLETDADLTLATEAISRKMSPVTCATPLQELSLITQAPLSWLENVLPVGKKVAITSALTSALTQLDLPNGISQSARFLSHVAVCFVNRFGKRASVCYRPLCVAFSIR</sequence>
<keyword evidence="8" id="KW-1185">Reference proteome</keyword>
<dbReference type="SUPFAM" id="SSF48403">
    <property type="entry name" value="Ankyrin repeat"/>
    <property type="match status" value="1"/>
</dbReference>
<dbReference type="EMBL" id="UYWX01000033">
    <property type="protein sequence ID" value="VDM16384.1"/>
    <property type="molecule type" value="Genomic_DNA"/>
</dbReference>